<keyword evidence="2 7" id="KW-0031">Aminopeptidase</keyword>
<protein>
    <recommendedName>
        <fullName evidence="7">Dipeptidyl-peptidase</fullName>
        <ecNumber evidence="7">3.4.14.-</ecNumber>
    </recommendedName>
</protein>
<dbReference type="EMBL" id="CP013118">
    <property type="protein sequence ID" value="ALO14303.1"/>
    <property type="molecule type" value="Genomic_DNA"/>
</dbReference>
<evidence type="ECO:0000256" key="4">
    <source>
        <dbReference type="ARBA" id="ARBA00022729"/>
    </source>
</evidence>
<dbReference type="AlphaFoldDB" id="A0A0S2HW73"/>
<dbReference type="GO" id="GO:0008239">
    <property type="term" value="F:dipeptidyl-peptidase activity"/>
    <property type="evidence" value="ECO:0007669"/>
    <property type="project" value="UniProtKB-UniRule"/>
</dbReference>
<keyword evidence="6 7" id="KW-0720">Serine protease</keyword>
<keyword evidence="9" id="KW-1185">Reference proteome</keyword>
<dbReference type="STRING" id="1307839.L21SP5_00631"/>
<evidence type="ECO:0000256" key="7">
    <source>
        <dbReference type="RuleBase" id="RU366067"/>
    </source>
</evidence>
<name>A0A0S2HW73_9BACT</name>
<keyword evidence="3 7" id="KW-0645">Protease</keyword>
<dbReference type="KEGG" id="blq:L21SP5_00631"/>
<evidence type="ECO:0000313" key="9">
    <source>
        <dbReference type="Proteomes" id="UP000064893"/>
    </source>
</evidence>
<evidence type="ECO:0000256" key="1">
    <source>
        <dbReference type="ARBA" id="ARBA00010491"/>
    </source>
</evidence>
<keyword evidence="5 7" id="KW-0378">Hydrolase</keyword>
<dbReference type="Gene3D" id="2.40.10.10">
    <property type="entry name" value="Trypsin-like serine proteases"/>
    <property type="match status" value="1"/>
</dbReference>
<gene>
    <name evidence="8" type="ORF">L21SP5_00631</name>
</gene>
<proteinExistence type="inferred from homology"/>
<dbReference type="EC" id="3.4.14.-" evidence="7"/>
<dbReference type="OrthoDB" id="9805367at2"/>
<dbReference type="PATRIC" id="fig|1307839.3.peg.675"/>
<comment type="function">
    <text evidence="7">Catalyzes the removal of dipeptides from the N-terminus of oligopeptides.</text>
</comment>
<dbReference type="InterPro" id="IPR043504">
    <property type="entry name" value="Peptidase_S1_PA_chymotrypsin"/>
</dbReference>
<dbReference type="GO" id="GO:0006508">
    <property type="term" value="P:proteolysis"/>
    <property type="evidence" value="ECO:0007669"/>
    <property type="project" value="UniProtKB-KW"/>
</dbReference>
<dbReference type="RefSeq" id="WP_095532268.1">
    <property type="nucleotide sequence ID" value="NZ_CP013118.1"/>
</dbReference>
<dbReference type="PANTHER" id="PTHR38469">
    <property type="entry name" value="PERIPLASMIC PEPTIDASE SUBFAMILY S1B"/>
    <property type="match status" value="1"/>
</dbReference>
<accession>A0A0S2HW73</accession>
<reference evidence="8 9" key="1">
    <citation type="submission" date="2015-11" db="EMBL/GenBank/DDBJ databases">
        <title>Description and complete genome sequence of a novel strain predominating in hypersaline microbial mats and representing a new family of the Bacteriodetes phylum.</title>
        <authorList>
            <person name="Spring S."/>
            <person name="Bunk B."/>
            <person name="Sproer C."/>
            <person name="Klenk H.-P."/>
        </authorList>
    </citation>
    <scope>NUCLEOTIDE SEQUENCE [LARGE SCALE GENOMIC DNA]</scope>
    <source>
        <strain evidence="8 9">L21-Spi-D4</strain>
    </source>
</reference>
<dbReference type="PANTHER" id="PTHR38469:SF1">
    <property type="entry name" value="PERIPLASMIC PEPTIDASE SUBFAMILY S1B"/>
    <property type="match status" value="1"/>
</dbReference>
<dbReference type="GO" id="GO:0070009">
    <property type="term" value="F:serine-type aminopeptidase activity"/>
    <property type="evidence" value="ECO:0007669"/>
    <property type="project" value="UniProtKB-UniRule"/>
</dbReference>
<dbReference type="Pfam" id="PF10459">
    <property type="entry name" value="Peptidase_S46"/>
    <property type="match status" value="1"/>
</dbReference>
<organism evidence="8 9">
    <name type="scientific">Salinivirga cyanobacteriivorans</name>
    <dbReference type="NCBI Taxonomy" id="1307839"/>
    <lineage>
        <taxon>Bacteria</taxon>
        <taxon>Pseudomonadati</taxon>
        <taxon>Bacteroidota</taxon>
        <taxon>Bacteroidia</taxon>
        <taxon>Bacteroidales</taxon>
        <taxon>Salinivirgaceae</taxon>
        <taxon>Salinivirga</taxon>
    </lineage>
</organism>
<dbReference type="Proteomes" id="UP000064893">
    <property type="component" value="Chromosome"/>
</dbReference>
<evidence type="ECO:0000256" key="2">
    <source>
        <dbReference type="ARBA" id="ARBA00022438"/>
    </source>
</evidence>
<keyword evidence="4" id="KW-0732">Signal</keyword>
<sequence>MIKRRLILFIVATLIVLPLLRAHEGMWVPILLEKYSYEQMQKAGFKLTAEDIYDINQASLKDAVVGLGYMGRPFRHFCTAELISDEGLILTNHHCGYRAIQRHSSVEHDYLTDGFWAYSTDEELANPWMTASFLKRMEDVTDQVLEGVTDDMTEEERETIIRENQEAIIEKAEEGTHYRANIKQFFAGNEYYMSVYEIFKDVRLVGAPPSAIGKFGGDTDNWSWPRHTGDFSMFRIYAGEDNLPSAYTSENKPYEPVKHFEISTQGINKGDFTMVLGYPGTTQQYIPSFAVALKKNHINPLRIKLRETRLDVMNSYMEQDKAVRIQYASKYAGISNGWKKWIGEIQGLERFNTIENKEKLEKDFKTWAKDHPKYRGIVDSYEALYKGLTPLQEGFYYAIESAMAIELVDYAGQFSRLVDDAKEATDSTAVEESIARIQKGLDGHFKDYHLPIDKQITGKVLDIYYNGVPKDFRPTIINEIYEQYNGDFDAYADDLFEKSIFASKARVEKLLEDFTFEDYKKIEADPAYQLHEQVASFYRENIQPEYAKISDSLDILDREYVDGLRKMQKDKIFYPDANSTFRIAFGKIDGYEPRDAVEYEYQTTLKGIIEKDNPEVYDYRVPAKLKELYHQKDFGNYTNSDGEVPVCFIGTNHTTGGNSGSPVLDANGRLIGINFDRAWEGVMSDITYKPEICRNIMLDIRYVLFIVDKYAEADNLIKEMTIKE</sequence>
<dbReference type="GO" id="GO:0043171">
    <property type="term" value="P:peptide catabolic process"/>
    <property type="evidence" value="ECO:0007669"/>
    <property type="project" value="UniProtKB-UniRule"/>
</dbReference>
<dbReference type="InterPro" id="IPR009003">
    <property type="entry name" value="Peptidase_S1_PA"/>
</dbReference>
<comment type="similarity">
    <text evidence="1 7">Belongs to the peptidase S46 family.</text>
</comment>
<dbReference type="SUPFAM" id="SSF50494">
    <property type="entry name" value="Trypsin-like serine proteases"/>
    <property type="match status" value="1"/>
</dbReference>
<evidence type="ECO:0000256" key="3">
    <source>
        <dbReference type="ARBA" id="ARBA00022670"/>
    </source>
</evidence>
<evidence type="ECO:0000256" key="6">
    <source>
        <dbReference type="ARBA" id="ARBA00022825"/>
    </source>
</evidence>
<dbReference type="InterPro" id="IPR019500">
    <property type="entry name" value="Pep_S46"/>
</dbReference>
<evidence type="ECO:0000313" key="8">
    <source>
        <dbReference type="EMBL" id="ALO14303.1"/>
    </source>
</evidence>
<evidence type="ECO:0000256" key="5">
    <source>
        <dbReference type="ARBA" id="ARBA00022801"/>
    </source>
</evidence>